<protein>
    <recommendedName>
        <fullName evidence="1">GCN5-related N-acetyltransferase Rv2170-like domain-containing protein</fullName>
    </recommendedName>
</protein>
<evidence type="ECO:0000259" key="1">
    <source>
        <dbReference type="Pfam" id="PF08445"/>
    </source>
</evidence>
<gene>
    <name evidence="2" type="ORF">K503DRAFT_741700</name>
</gene>
<evidence type="ECO:0000313" key="3">
    <source>
        <dbReference type="Proteomes" id="UP000092154"/>
    </source>
</evidence>
<evidence type="ECO:0000313" key="2">
    <source>
        <dbReference type="EMBL" id="OAX38127.1"/>
    </source>
</evidence>
<feature type="domain" description="GCN5-related N-acetyltransferase Rv2170-like" evidence="1">
    <location>
        <begin position="250"/>
        <end position="309"/>
    </location>
</feature>
<dbReference type="OrthoDB" id="5372118at2759"/>
<dbReference type="InterPro" id="IPR013653">
    <property type="entry name" value="GCN5-like_dom"/>
</dbReference>
<dbReference type="InParanoid" id="A0A1B7MZW5"/>
<dbReference type="SUPFAM" id="SSF55729">
    <property type="entry name" value="Acyl-CoA N-acyltransferases (Nat)"/>
    <property type="match status" value="1"/>
</dbReference>
<dbReference type="Proteomes" id="UP000092154">
    <property type="component" value="Unassembled WGS sequence"/>
</dbReference>
<dbReference type="EMBL" id="KV448312">
    <property type="protein sequence ID" value="OAX38127.1"/>
    <property type="molecule type" value="Genomic_DNA"/>
</dbReference>
<dbReference type="InterPro" id="IPR016181">
    <property type="entry name" value="Acyl_CoA_acyltransferase"/>
</dbReference>
<dbReference type="AlphaFoldDB" id="A0A1B7MZW5"/>
<keyword evidence="3" id="KW-1185">Reference proteome</keyword>
<proteinExistence type="predicted"/>
<dbReference type="GO" id="GO:0016747">
    <property type="term" value="F:acyltransferase activity, transferring groups other than amino-acyl groups"/>
    <property type="evidence" value="ECO:0007669"/>
    <property type="project" value="InterPro"/>
</dbReference>
<sequence>MPGLVSSVQRFDRTSRLPDDVWNILCANAARANLILPHAEKVFNIQKFVPGIDSNEQLWLVYTKPGTTSITFILSSTEGAMGKYPIFIVPTIPLSELTPELLEDSMEAFCDALLSEPGFRKQRVFSIFSVDVVARAFACAWKKLAEIEQEKEPYYDAIFTRCSSGTFIPAVTKEDGAIERHAVAQDASKIATMCHDFAATSPPFILSKEQAAKEADLMIANEQVWVLEMQDSDGELDIATIVAVTRKSADVAAITKVFTPTKWGRRGCAERLVRHVCNELLQTYKTVVLYVGVENPARRVYARVGFKGLTEGSPLDDEVEHWVEIGFDHAKVELGHW</sequence>
<name>A0A1B7MZW5_9AGAM</name>
<dbReference type="Pfam" id="PF08445">
    <property type="entry name" value="FR47"/>
    <property type="match status" value="1"/>
</dbReference>
<dbReference type="STRING" id="1314800.A0A1B7MZW5"/>
<accession>A0A1B7MZW5</accession>
<dbReference type="Gene3D" id="3.40.630.30">
    <property type="match status" value="1"/>
</dbReference>
<organism evidence="2 3">
    <name type="scientific">Rhizopogon vinicolor AM-OR11-026</name>
    <dbReference type="NCBI Taxonomy" id="1314800"/>
    <lineage>
        <taxon>Eukaryota</taxon>
        <taxon>Fungi</taxon>
        <taxon>Dikarya</taxon>
        <taxon>Basidiomycota</taxon>
        <taxon>Agaricomycotina</taxon>
        <taxon>Agaricomycetes</taxon>
        <taxon>Agaricomycetidae</taxon>
        <taxon>Boletales</taxon>
        <taxon>Suillineae</taxon>
        <taxon>Rhizopogonaceae</taxon>
        <taxon>Rhizopogon</taxon>
    </lineage>
</organism>
<reference evidence="2 3" key="1">
    <citation type="submission" date="2016-06" db="EMBL/GenBank/DDBJ databases">
        <title>Comparative genomics of the ectomycorrhizal sister species Rhizopogon vinicolor and Rhizopogon vesiculosus (Basidiomycota: Boletales) reveals a divergence of the mating type B locus.</title>
        <authorList>
            <consortium name="DOE Joint Genome Institute"/>
            <person name="Mujic A.B."/>
            <person name="Kuo A."/>
            <person name="Tritt A."/>
            <person name="Lipzen A."/>
            <person name="Chen C."/>
            <person name="Johnson J."/>
            <person name="Sharma A."/>
            <person name="Barry K."/>
            <person name="Grigoriev I.V."/>
            <person name="Spatafora J.W."/>
        </authorList>
    </citation>
    <scope>NUCLEOTIDE SEQUENCE [LARGE SCALE GENOMIC DNA]</scope>
    <source>
        <strain evidence="2 3">AM-OR11-026</strain>
    </source>
</reference>